<dbReference type="WBParaSite" id="NBR_0000226401-mRNA-1">
    <property type="protein sequence ID" value="NBR_0000226401-mRNA-1"/>
    <property type="gene ID" value="NBR_0000226401"/>
</dbReference>
<evidence type="ECO:0000313" key="2">
    <source>
        <dbReference type="Proteomes" id="UP000271162"/>
    </source>
</evidence>
<evidence type="ECO:0000313" key="3">
    <source>
        <dbReference type="WBParaSite" id="NBR_0000226401-mRNA-1"/>
    </source>
</evidence>
<reference evidence="3" key="1">
    <citation type="submission" date="2017-02" db="UniProtKB">
        <authorList>
            <consortium name="WormBaseParasite"/>
        </authorList>
    </citation>
    <scope>IDENTIFICATION</scope>
</reference>
<proteinExistence type="predicted"/>
<dbReference type="Proteomes" id="UP000271162">
    <property type="component" value="Unassembled WGS sequence"/>
</dbReference>
<dbReference type="PANTHER" id="PTHR21459">
    <property type="entry name" value="PROTEIN CBG08968"/>
    <property type="match status" value="1"/>
</dbReference>
<gene>
    <name evidence="1" type="ORF">NBR_LOCUS2265</name>
</gene>
<dbReference type="EMBL" id="UYSL01002449">
    <property type="protein sequence ID" value="VDL65854.1"/>
    <property type="molecule type" value="Genomic_DNA"/>
</dbReference>
<protein>
    <submittedName>
        <fullName evidence="1 3">Uncharacterized protein</fullName>
    </submittedName>
</protein>
<reference evidence="1 2" key="2">
    <citation type="submission" date="2018-11" db="EMBL/GenBank/DDBJ databases">
        <authorList>
            <consortium name="Pathogen Informatics"/>
        </authorList>
    </citation>
    <scope>NUCLEOTIDE SEQUENCE [LARGE SCALE GENOMIC DNA]</scope>
</reference>
<accession>A0A0N4XIB2</accession>
<evidence type="ECO:0000313" key="1">
    <source>
        <dbReference type="EMBL" id="VDL65854.1"/>
    </source>
</evidence>
<organism evidence="3">
    <name type="scientific">Nippostrongylus brasiliensis</name>
    <name type="common">Rat hookworm</name>
    <dbReference type="NCBI Taxonomy" id="27835"/>
    <lineage>
        <taxon>Eukaryota</taxon>
        <taxon>Metazoa</taxon>
        <taxon>Ecdysozoa</taxon>
        <taxon>Nematoda</taxon>
        <taxon>Chromadorea</taxon>
        <taxon>Rhabditida</taxon>
        <taxon>Rhabditina</taxon>
        <taxon>Rhabditomorpha</taxon>
        <taxon>Strongyloidea</taxon>
        <taxon>Heligmosomidae</taxon>
        <taxon>Nippostrongylus</taxon>
    </lineage>
</organism>
<dbReference type="OMA" id="CSAKCEM"/>
<dbReference type="STRING" id="27835.A0A0N4XIB2"/>
<sequence>MPPKRSAADATSSSAPEWLSAILTRLDSYFERFDKMFEIVLNMPASQFAILERISALEHKVVCSAKCEMNTRPALYSTLVKFQADSRLVDEKSCRVTWVGIEEKDSEAETILFDREAIKEVIEASGDSELLDEFNRGSIEHHRHPQLRRSSRPWIIKISLRNKDLRDRLLAHMRAERQSLTKNFGHSYARRVYTREELDYDRQLRKKAGAMNSQAGKLMFVVRDLTIHQLREPKDLPKNDQKRARFGTPSTQTLRWQWFDPTVLFALGGGRFE</sequence>
<dbReference type="AlphaFoldDB" id="A0A0N4XIB2"/>
<name>A0A0N4XIB2_NIPBR</name>
<dbReference type="PANTHER" id="PTHR21459:SF2">
    <property type="entry name" value="PROTEIN CBG08968"/>
    <property type="match status" value="1"/>
</dbReference>
<keyword evidence="2" id="KW-1185">Reference proteome</keyword>